<dbReference type="EMBL" id="CP002542">
    <property type="protein sequence ID" value="AEA44923.1"/>
    <property type="molecule type" value="Genomic_DNA"/>
</dbReference>
<name>F2IJ53_FLUTR</name>
<organism evidence="3 4">
    <name type="scientific">Fluviicola taffensis (strain DSM 16823 / NCIMB 13979 / RW262)</name>
    <dbReference type="NCBI Taxonomy" id="755732"/>
    <lineage>
        <taxon>Bacteria</taxon>
        <taxon>Pseudomonadati</taxon>
        <taxon>Bacteroidota</taxon>
        <taxon>Flavobacteriia</taxon>
        <taxon>Flavobacteriales</taxon>
        <taxon>Crocinitomicaceae</taxon>
        <taxon>Fluviicola</taxon>
    </lineage>
</organism>
<reference evidence="3 4" key="1">
    <citation type="journal article" date="2011" name="Stand. Genomic Sci.">
        <title>Complete genome sequence of the gliding freshwater bacterium Fluviicola taffensis type strain (RW262).</title>
        <authorList>
            <person name="Woyke T."/>
            <person name="Chertkov O."/>
            <person name="Lapidus A."/>
            <person name="Nolan M."/>
            <person name="Lucas S."/>
            <person name="Del Rio T.G."/>
            <person name="Tice H."/>
            <person name="Cheng J.F."/>
            <person name="Tapia R."/>
            <person name="Han C."/>
            <person name="Goodwin L."/>
            <person name="Pitluck S."/>
            <person name="Liolios K."/>
            <person name="Pagani I."/>
            <person name="Ivanova N."/>
            <person name="Huntemann M."/>
            <person name="Mavromatis K."/>
            <person name="Mikhailova N."/>
            <person name="Pati A."/>
            <person name="Chen A."/>
            <person name="Palaniappan K."/>
            <person name="Land M."/>
            <person name="Hauser L."/>
            <person name="Brambilla E.M."/>
            <person name="Rohde M."/>
            <person name="Mwirichia R."/>
            <person name="Sikorski J."/>
            <person name="Tindall B.J."/>
            <person name="Goker M."/>
            <person name="Bristow J."/>
            <person name="Eisen J.A."/>
            <person name="Markowitz V."/>
            <person name="Hugenholtz P."/>
            <person name="Klenk H.P."/>
            <person name="Kyrpides N.C."/>
        </authorList>
    </citation>
    <scope>NUCLEOTIDE SEQUENCE [LARGE SCALE GENOMIC DNA]</scope>
    <source>
        <strain evidence="4">DSM 16823 / RW262 / RW262</strain>
    </source>
</reference>
<feature type="region of interest" description="Disordered" evidence="2">
    <location>
        <begin position="376"/>
        <end position="439"/>
    </location>
</feature>
<feature type="compositionally biased region" description="Basic and acidic residues" evidence="2">
    <location>
        <begin position="376"/>
        <end position="397"/>
    </location>
</feature>
<feature type="coiled-coil region" evidence="1">
    <location>
        <begin position="453"/>
        <end position="480"/>
    </location>
</feature>
<keyword evidence="1" id="KW-0175">Coiled coil</keyword>
<accession>F2IJ53</accession>
<dbReference type="eggNOG" id="ENOG5033YQE">
    <property type="taxonomic scope" value="Bacteria"/>
</dbReference>
<evidence type="ECO:0000256" key="1">
    <source>
        <dbReference type="SAM" id="Coils"/>
    </source>
</evidence>
<sequence precursor="true">MNYLYALLLSIIGFTSLSQGTNSLTSEDRAYLFHIVKKSPILDNSIGRYFEYSGPEVRLMNKELNYDSIENYIINHPNSLFIRAEEIEKSPKGIIAEAANKMALWELNKMLMASRQSENELERYLIQYNQFETLLKSKLPPAALISNNGSQEIQKKIYAVLNPSLSFDDKASMLATFNFLNANDQLVTIEAMNQTINTFIELRSFEIFKQLGGSSNEYKNVLIAAGDGSETSGLLNEREKDENGRWNKGLPKAIGLFPYQVKLIDASKRNKTNVEPIRMPTLDFETVGENRLTQLHFDVWGYNSKKQTTVVIERNGKSYHLFGSSDTRFLSPDSTYNDGKTFQSVINELEKDKVAKLWDKIYGKKGYDYDIETAKRKKDETEDKINRNEKSYSDMTKRPISTSNKVPNSVKKAKRKALKKTTGGEFTAQPKTKSDKKTRRKDQSEIVYLYGEYDRYKKMIEELEIEKKVAIDLLAIYQRRLDVYKMAMGLNWVEFTEKDGFYTFADSSTFDLYTQEFTFQADTLKTPFEVRLIAIPSGPLSDNADEVMLHVNLIDSKPGFDARVQLNLVDQFESNKWELNTPLLQQKDSVSVRQFFEALLDKKLNFDVISRGQGVGKWNGSNVVRNSDRTEWNAYLGGTDEERLKSKMDSAYLRLRSTQVNIFLNRGILLEVNTFTDPVKTNLKAPNETIQTELNKYRLTGNDYLSALRTATVIQKLKSELNVLAGTYLSREDAKIVIDRLNKQLDVTKVSCGPTSFKWQELLNSK</sequence>
<dbReference type="KEGG" id="fte:Fluta_2944"/>
<dbReference type="AlphaFoldDB" id="F2IJ53"/>
<proteinExistence type="predicted"/>
<keyword evidence="4" id="KW-1185">Reference proteome</keyword>
<evidence type="ECO:0000313" key="4">
    <source>
        <dbReference type="Proteomes" id="UP000007463"/>
    </source>
</evidence>
<gene>
    <name evidence="3" type="ordered locus">Fluta_2944</name>
</gene>
<dbReference type="RefSeq" id="WP_013687692.1">
    <property type="nucleotide sequence ID" value="NC_015321.1"/>
</dbReference>
<protein>
    <submittedName>
        <fullName evidence="3">Uncharacterized protein</fullName>
    </submittedName>
</protein>
<dbReference type="OrthoDB" id="1465638at2"/>
<evidence type="ECO:0000256" key="2">
    <source>
        <dbReference type="SAM" id="MobiDB-lite"/>
    </source>
</evidence>
<dbReference type="HOGENOM" id="CLU_364387_0_0_10"/>
<reference evidence="4" key="2">
    <citation type="submission" date="2011-02" db="EMBL/GenBank/DDBJ databases">
        <title>The complete genome of Fluviicola taffensis DSM 16823.</title>
        <authorList>
            <consortium name="US DOE Joint Genome Institute (JGI-PGF)"/>
            <person name="Lucas S."/>
            <person name="Copeland A."/>
            <person name="Lapidus A."/>
            <person name="Bruce D."/>
            <person name="Goodwin L."/>
            <person name="Pitluck S."/>
            <person name="Kyrpides N."/>
            <person name="Mavromatis K."/>
            <person name="Ivanova N."/>
            <person name="Mikhailova N."/>
            <person name="Pagani I."/>
            <person name="Chertkov O."/>
            <person name="Detter J.C."/>
            <person name="Han C."/>
            <person name="Tapia R."/>
            <person name="Land M."/>
            <person name="Hauser L."/>
            <person name="Markowitz V."/>
            <person name="Cheng J.-F."/>
            <person name="Hugenholtz P."/>
            <person name="Woyke T."/>
            <person name="Wu D."/>
            <person name="Tindall B."/>
            <person name="Pomrenke H.G."/>
            <person name="Brambilla E."/>
            <person name="Klenk H.-P."/>
            <person name="Eisen J.A."/>
        </authorList>
    </citation>
    <scope>NUCLEOTIDE SEQUENCE [LARGE SCALE GENOMIC DNA]</scope>
    <source>
        <strain evidence="4">DSM 16823 / RW262 / RW262</strain>
    </source>
</reference>
<evidence type="ECO:0000313" key="3">
    <source>
        <dbReference type="EMBL" id="AEA44923.1"/>
    </source>
</evidence>
<dbReference type="Proteomes" id="UP000007463">
    <property type="component" value="Chromosome"/>
</dbReference>